<reference evidence="1" key="1">
    <citation type="journal article" date="2020" name="Phytopathology">
        <title>Genome Sequence Resources of Colletotrichum truncatum, C. plurivorum, C. musicola, and C. sojae: Four Species Pathogenic to Soybean (Glycine max).</title>
        <authorList>
            <person name="Rogerio F."/>
            <person name="Boufleur T.R."/>
            <person name="Ciampi-Guillardi M."/>
            <person name="Sukno S.A."/>
            <person name="Thon M.R."/>
            <person name="Massola Junior N.S."/>
            <person name="Baroncelli R."/>
        </authorList>
    </citation>
    <scope>NUCLEOTIDE SEQUENCE</scope>
    <source>
        <strain evidence="1">LFN0074</strain>
    </source>
</reference>
<proteinExistence type="predicted"/>
<comment type="caution">
    <text evidence="1">The sequence shown here is derived from an EMBL/GenBank/DDBJ whole genome shotgun (WGS) entry which is preliminary data.</text>
</comment>
<sequence>MHRTALATYWRPVATPVMNNNGSEENSPSDYWTLAMNHHQYDFASTDPGVKLNAGTGAQSSYKESSLFHKLDAPSAFSNPVAAAFGELDPNSLCQFADFISLSINPEMLSNLDWSSPAKGLAWAYST</sequence>
<dbReference type="AlphaFoldDB" id="A0A8H6MJK3"/>
<dbReference type="Proteomes" id="UP000639643">
    <property type="component" value="Unassembled WGS sequence"/>
</dbReference>
<protein>
    <submittedName>
        <fullName evidence="1">Uncharacterized protein</fullName>
    </submittedName>
</protein>
<evidence type="ECO:0000313" key="1">
    <source>
        <dbReference type="EMBL" id="KAF6793041.1"/>
    </source>
</evidence>
<dbReference type="EMBL" id="WIGM01001611">
    <property type="protein sequence ID" value="KAF6793041.1"/>
    <property type="molecule type" value="Genomic_DNA"/>
</dbReference>
<organism evidence="1 2">
    <name type="scientific">Colletotrichum musicola</name>
    <dbReference type="NCBI Taxonomy" id="2175873"/>
    <lineage>
        <taxon>Eukaryota</taxon>
        <taxon>Fungi</taxon>
        <taxon>Dikarya</taxon>
        <taxon>Ascomycota</taxon>
        <taxon>Pezizomycotina</taxon>
        <taxon>Sordariomycetes</taxon>
        <taxon>Hypocreomycetidae</taxon>
        <taxon>Glomerellales</taxon>
        <taxon>Glomerellaceae</taxon>
        <taxon>Colletotrichum</taxon>
        <taxon>Colletotrichum orchidearum species complex</taxon>
    </lineage>
</organism>
<keyword evidence="2" id="KW-1185">Reference proteome</keyword>
<feature type="non-terminal residue" evidence="1">
    <location>
        <position position="1"/>
    </location>
</feature>
<name>A0A8H6MJK3_9PEZI</name>
<gene>
    <name evidence="1" type="ORF">CMUS01_16116</name>
</gene>
<accession>A0A8H6MJK3</accession>
<evidence type="ECO:0000313" key="2">
    <source>
        <dbReference type="Proteomes" id="UP000639643"/>
    </source>
</evidence>